<dbReference type="GO" id="GO:0000723">
    <property type="term" value="P:telomere maintenance"/>
    <property type="evidence" value="ECO:0007669"/>
    <property type="project" value="TreeGrafter"/>
</dbReference>
<dbReference type="InterPro" id="IPR018936">
    <property type="entry name" value="PI3/4_kinase_CS"/>
</dbReference>
<keyword evidence="17" id="KW-1185">Reference proteome</keyword>
<dbReference type="Pfam" id="PF00454">
    <property type="entry name" value="PI3_PI4_kinase"/>
    <property type="match status" value="1"/>
</dbReference>
<evidence type="ECO:0000259" key="15">
    <source>
        <dbReference type="PROSITE" id="PS51190"/>
    </source>
</evidence>
<dbReference type="GO" id="GO:0004674">
    <property type="term" value="F:protein serine/threonine kinase activity"/>
    <property type="evidence" value="ECO:0007669"/>
    <property type="project" value="UniProtKB-KW"/>
</dbReference>
<dbReference type="GO" id="GO:0005634">
    <property type="term" value="C:nucleus"/>
    <property type="evidence" value="ECO:0007669"/>
    <property type="project" value="UniProtKB-SubCell"/>
</dbReference>
<keyword evidence="7" id="KW-0227">DNA damage</keyword>
<accession>A0A8J4SRF9</accession>
<dbReference type="GO" id="GO:0000077">
    <property type="term" value="P:DNA damage checkpoint signaling"/>
    <property type="evidence" value="ECO:0007669"/>
    <property type="project" value="TreeGrafter"/>
</dbReference>
<dbReference type="Pfam" id="PF23593">
    <property type="entry name" value="HEAT_ATR"/>
    <property type="match status" value="1"/>
</dbReference>
<dbReference type="SUPFAM" id="SSF56112">
    <property type="entry name" value="Protein kinase-like (PK-like)"/>
    <property type="match status" value="1"/>
</dbReference>
<evidence type="ECO:0000256" key="7">
    <source>
        <dbReference type="ARBA" id="ARBA00022763"/>
    </source>
</evidence>
<dbReference type="PROSITE" id="PS51190">
    <property type="entry name" value="FATC"/>
    <property type="match status" value="1"/>
</dbReference>
<sequence>MIACRPQFSYHLNTVGFVMRKLALLLERHNLDTFISHCSLLLTVLNDSVLALERFDESDDQADFELILEHFGSAESRIALNLAVNENGNNAQPNQTDGFLLLHCFPIRLTMLREAYHLVAVLCHTLSAAVFSFHTYAPQLVPRVFRTFELVIDLCDIRGKQRALEAVLQATIAIFTDPIPPPAHVLAANSLTNAVVLALGSLNNWISGRLHIAHDVISFTENVAALEQLTVRSLNWLSELGSFSVEQNQREPCLDLNSISSSAWYNKSLLSVCKQLLSSTWTTQLEHGSLYHALLSYASTRMSVDQNIDSSNADFINLDDWKTSTPELCYLPFPWANRCPQLPVCINDYVYCCYKMEVLEVKIEGYLSGQLRQVDPTSWKLFFDTLRLPDSMHHPVCIVRDVWFRLSRLWGAFKSELQLCSSFKQRLIDIATQTIKHATLFLPRPDKIVQATCDEKEAPGWFTTYATLRLIMKSIVLLKALSNEDIPNDTLVRSLLDWLSNFQSAVQSQMSNGNYSILQSLVGPSLQLVFTISEWSSQTGAVDPDRLADLIGSLAVLCVETDTHADFWFQPLNCSLVISIENVSCLRLAIVMLRKLVRHLRQVTIPEHAALLLAHLSAKLICIHSRCFGCASLYCQNCPNFSASLFSDEQTDEQYTPAYSLVEQFDLLNLFLEGSNLEGASEAVVDLATHFSCHVRWDPITVDQAFAFFSLIHSNLPHFTPAIVGKIMANVAGRLSSTDLGNWLVLHSRLFALLAVTPRQGPSSSLSSTAIDEYRITQYGALASCLAKNYIELLLLRPNSSIPNDLANRRASNDAASTISTNSLADLLTAVFAALCRLGLVHQYTHALYGSVYAQIDIIIKSLQMTSAHTLRLCRDKLALVVADHMEQAVTPVIDCLARLCQLDKTVVFKELVSPLFIALVLRGNQESHLQIRQLVVEVPYIRPSQDYVSKIIQLCVLPETLVYIFTRTLKEEQEVHFAFLESHLSMPIERIARLNDVSRLLHQFVLRLYPFRVGASFGLRWVASRVLTVRDTQPGAIAIAYAKGPAPADFLGQFVCGILAFFDNTLLDDDTMLEHRWIALRSLVVFIQLLGSRHVTRMRAKFIATLKICLRYKTAPFAKVVIKAWCSFIRMLELDALRELLPDLGATLVALIPYGSDQVADLFNYLFLEKKDELGDRLSCLFFLPKTPKLLTCQQILDDICCWRSLRSPNHDAIDESHLRTLLNTWLSALTHSSRSVRRLALTSEFGDGAVTDSSECTNHLWGLSSLVGGLSTALMPSFSRQADPTHSISEPNGPAALTDHSDFGGTLTRSSSQLVGDLISALLEGLTRDTDEHMRLLYAQWLGSLGAIDPSRLCQASLKTNTDGILTTVHINDRRFSFHILCELAKIYLRAASPKQLDSTALAVQELLKLFQVPGVSGVIPSLSVQPPVGDAESCKANESIEEGGLFFVSGAELWNLFPEHLCDLFTPLLTSRYAIEAFTDWANVHYPLISGNDSDMTFEYWIRLWSGSLSAHITSPHAFSLFRFCEPVVKTDAGFARLILEPVALQVLLDNAQSGITQLQSEVLAVLQEVAEAVDVDGGNPCSSDDLLLTTSLLEFTSPGQKTVNRRLWKSWYSLAVQTVFGLLDYLRRWVREQKPVAHSGKQPDPPAPKCALQSSVSAVPPEAIKRVDEFLAGIPNLLQAKASLRCGGLARALLHWELAYGEDKVAQESAFHTGSSLTARPTSTGLLDSTTQKGGYRKEQRLIVSPDGLAALDGLLDTYALLRDTDGLAGVLAVCQLATDVDLASRTDPRTTKSGDIIDSSAVLSPHSIDRFSTLRALELENEGQLDMAAAAYEHSLASSELESTHAHSRKHDSTLYMEEQRLVLYSGLFRCELSDPARLHGLVERAGALIHRSQNGDRLKTHSENRQTSSWALRLNAYRSEAAWRLSDWNTLRETTNLDPRSSTWSVELGKLFLAISDKRTSEWSHILSRLRLGQLTELNAAAVEGPGGYARAYETIARLSALSEVELISSLGELFRSQYCSAHSTCLPAASEARSTSTDTLHNRSNLDVRSQLENVLSLLDTRLKMYQPTFHTLEPCLAMHHTSLHLLWLELRSLASAFPQDLTIRNSVDRLRLAIGQNWLDRAKLTRKCGQFMAAYTCVLRAEAFGIPQALIERAKLLWQTGKPESAQACLDKGISELYGTRQLDDSSTLFELDASHQQAKLLRVRYCEETSRFDFETTRRMYEEVCDLREGCEEAHFRLARYVERACSLASVGLQHDTLLKAALTHYGLALSYGSQFIYQSMPRLLCLWLDYGTDFARRAGSMSSSAKNATATGKARLPPDEKMFEEVQEIMRQNIQRIPAYQYYTALGQLLSRVCHEVPTIVNTLIDLVVRIFEAYPLQTIWFLIPLHDSTVRQRRERCQQIFSLVKSRQPQLSKFISDSTTLCNHLRTICGLFMSADRRELRSFSLRQSQRPLTRLIENSDFSQILIPVHQQLVPNLLPPRARYEDVQRHWPFGAGPDQLVCLVRMDDTVEILGSQTKPKKMTWIGSDGRRYIIVAKPNDDLRKDSRLMELNGMINKFLAKNPETRRRALQIRTYAVIPLSENGGLIEWVSNTEPFRTIITRLYNGSGRPINWAAMTRVAPLLEDPLPVKRDKYLNKWLPMFPLVFHRWFLDTFPNPTAWYSARECYARTSAVMSMVGYVLGLGDRHTENILFDSTTGGVVHVDFSCVFNNGLTLPWPERVPFRLTRNMVHALGPTGYEGIFRRCSEAVMRLLRREIDPLLAVFRPIYFDALVEQDSGLPADSHGHTSKTRRVGGIAVSDTSHDLTERVARAATEKLTGMEDRLHGKITEHDGFSQILPMSAEGQVDALINEATDVDQLCQMYKGWMPFL</sequence>
<keyword evidence="10" id="KW-0234">DNA repair</keyword>
<dbReference type="Pfam" id="PF08064">
    <property type="entry name" value="UME"/>
    <property type="match status" value="1"/>
</dbReference>
<dbReference type="Pfam" id="PF02260">
    <property type="entry name" value="FATC"/>
    <property type="match status" value="1"/>
</dbReference>
<dbReference type="InterPro" id="IPR014009">
    <property type="entry name" value="PIK_FAT"/>
</dbReference>
<dbReference type="InterPro" id="IPR003152">
    <property type="entry name" value="FATC_dom"/>
</dbReference>
<evidence type="ECO:0000256" key="6">
    <source>
        <dbReference type="ARBA" id="ARBA00022741"/>
    </source>
</evidence>
<dbReference type="GO" id="GO:0006281">
    <property type="term" value="P:DNA repair"/>
    <property type="evidence" value="ECO:0007669"/>
    <property type="project" value="UniProtKB-KW"/>
</dbReference>
<dbReference type="PROSITE" id="PS00916">
    <property type="entry name" value="PI3_4_KINASE_2"/>
    <property type="match status" value="1"/>
</dbReference>
<evidence type="ECO:0000313" key="17">
    <source>
        <dbReference type="Proteomes" id="UP000748531"/>
    </source>
</evidence>
<dbReference type="InterPro" id="IPR012993">
    <property type="entry name" value="UME"/>
</dbReference>
<dbReference type="Proteomes" id="UP000748531">
    <property type="component" value="Unassembled WGS sequence"/>
</dbReference>
<dbReference type="PROSITE" id="PS51189">
    <property type="entry name" value="FAT"/>
    <property type="match status" value="1"/>
</dbReference>
<evidence type="ECO:0000256" key="4">
    <source>
        <dbReference type="ARBA" id="ARBA00022527"/>
    </source>
</evidence>
<evidence type="ECO:0000256" key="11">
    <source>
        <dbReference type="ARBA" id="ARBA00023242"/>
    </source>
</evidence>
<name>A0A8J4SRF9_9TREM</name>
<evidence type="ECO:0000256" key="8">
    <source>
        <dbReference type="ARBA" id="ARBA00022777"/>
    </source>
</evidence>
<organism evidence="16 17">
    <name type="scientific">Paragonimus heterotremus</name>
    <dbReference type="NCBI Taxonomy" id="100268"/>
    <lineage>
        <taxon>Eukaryota</taxon>
        <taxon>Metazoa</taxon>
        <taxon>Spiralia</taxon>
        <taxon>Lophotrochozoa</taxon>
        <taxon>Platyhelminthes</taxon>
        <taxon>Trematoda</taxon>
        <taxon>Digenea</taxon>
        <taxon>Plagiorchiida</taxon>
        <taxon>Troglotremata</taxon>
        <taxon>Troglotrematidae</taxon>
        <taxon>Paragonimus</taxon>
    </lineage>
</organism>
<evidence type="ECO:0000256" key="2">
    <source>
        <dbReference type="ARBA" id="ARBA00010769"/>
    </source>
</evidence>
<dbReference type="InterPro" id="IPR016024">
    <property type="entry name" value="ARM-type_fold"/>
</dbReference>
<feature type="domain" description="FATC" evidence="15">
    <location>
        <begin position="2848"/>
        <end position="2880"/>
    </location>
</feature>
<reference evidence="16" key="1">
    <citation type="submission" date="2019-05" db="EMBL/GenBank/DDBJ databases">
        <title>Annotation for the trematode Paragonimus heterotremus.</title>
        <authorList>
            <person name="Choi Y.-J."/>
        </authorList>
    </citation>
    <scope>NUCLEOTIDE SEQUENCE</scope>
    <source>
        <strain evidence="16">LC</strain>
    </source>
</reference>
<evidence type="ECO:0000256" key="12">
    <source>
        <dbReference type="ARBA" id="ARBA00024420"/>
    </source>
</evidence>
<evidence type="ECO:0000259" key="13">
    <source>
        <dbReference type="PROSITE" id="PS50290"/>
    </source>
</evidence>
<evidence type="ECO:0000256" key="5">
    <source>
        <dbReference type="ARBA" id="ARBA00022679"/>
    </source>
</evidence>
<dbReference type="InterPro" id="IPR000403">
    <property type="entry name" value="PI3/4_kinase_cat_dom"/>
</dbReference>
<dbReference type="SMART" id="SM00146">
    <property type="entry name" value="PI3Kc"/>
    <property type="match status" value="1"/>
</dbReference>
<keyword evidence="4" id="KW-0723">Serine/threonine-protein kinase</keyword>
<evidence type="ECO:0000259" key="14">
    <source>
        <dbReference type="PROSITE" id="PS51189"/>
    </source>
</evidence>
<dbReference type="GO" id="GO:0005524">
    <property type="term" value="F:ATP binding"/>
    <property type="evidence" value="ECO:0007669"/>
    <property type="project" value="UniProtKB-KW"/>
</dbReference>
<dbReference type="Gene3D" id="1.10.1070.11">
    <property type="entry name" value="Phosphatidylinositol 3-/4-kinase, catalytic domain"/>
    <property type="match status" value="1"/>
</dbReference>
<dbReference type="SMART" id="SM00802">
    <property type="entry name" value="UME"/>
    <property type="match status" value="1"/>
</dbReference>
<dbReference type="CDD" id="cd00892">
    <property type="entry name" value="PIKKc_ATR"/>
    <property type="match status" value="1"/>
</dbReference>
<dbReference type="PROSITE" id="PS50290">
    <property type="entry name" value="PI3_4_KINASE_3"/>
    <property type="match status" value="1"/>
</dbReference>
<dbReference type="Pfam" id="PF25030">
    <property type="entry name" value="M-HEAT_ATR"/>
    <property type="match status" value="1"/>
</dbReference>
<dbReference type="EMBL" id="LUCH01001239">
    <property type="protein sequence ID" value="KAF5403412.1"/>
    <property type="molecule type" value="Genomic_DNA"/>
</dbReference>
<keyword evidence="6" id="KW-0547">Nucleotide-binding</keyword>
<dbReference type="SMART" id="SM01343">
    <property type="entry name" value="FATC"/>
    <property type="match status" value="1"/>
</dbReference>
<keyword evidence="5" id="KW-0808">Transferase</keyword>
<dbReference type="InterPro" id="IPR057564">
    <property type="entry name" value="HEAT_ATR"/>
</dbReference>
<comment type="similarity">
    <text evidence="2">Belongs to the PI3/PI4-kinase family. ATM subfamily.</text>
</comment>
<dbReference type="Pfam" id="PF02259">
    <property type="entry name" value="FAT"/>
    <property type="match status" value="1"/>
</dbReference>
<feature type="domain" description="PI3K/PI4K catalytic" evidence="13">
    <location>
        <begin position="2516"/>
        <end position="2831"/>
    </location>
</feature>
<dbReference type="InterPro" id="IPR003151">
    <property type="entry name" value="PIK-rel_kinase_FAT"/>
</dbReference>
<dbReference type="InterPro" id="IPR050517">
    <property type="entry name" value="DDR_Repair_Kinase"/>
</dbReference>
<evidence type="ECO:0000256" key="1">
    <source>
        <dbReference type="ARBA" id="ARBA00004123"/>
    </source>
</evidence>
<dbReference type="InterPro" id="IPR056802">
    <property type="entry name" value="ATR-like_M-HEAT"/>
</dbReference>
<dbReference type="OrthoDB" id="381190at2759"/>
<keyword evidence="9" id="KW-0067">ATP-binding</keyword>
<gene>
    <name evidence="16" type="ORF">PHET_03061</name>
</gene>
<keyword evidence="11" id="KW-0539">Nucleus</keyword>
<evidence type="ECO:0000313" key="16">
    <source>
        <dbReference type="EMBL" id="KAF5403412.1"/>
    </source>
</evidence>
<comment type="caution">
    <text evidence="16">The sequence shown here is derived from an EMBL/GenBank/DDBJ whole genome shotgun (WGS) entry which is preliminary data.</text>
</comment>
<comment type="subcellular location">
    <subcellularLocation>
        <location evidence="1">Nucleus</location>
    </subcellularLocation>
</comment>
<evidence type="ECO:0000256" key="9">
    <source>
        <dbReference type="ARBA" id="ARBA00022840"/>
    </source>
</evidence>
<dbReference type="Gene3D" id="3.30.1010.10">
    <property type="entry name" value="Phosphatidylinositol 3-kinase Catalytic Subunit, Chain A, domain 4"/>
    <property type="match status" value="1"/>
</dbReference>
<dbReference type="EC" id="2.7.11.1" evidence="3"/>
<dbReference type="PANTHER" id="PTHR11139">
    <property type="entry name" value="ATAXIA TELANGIECTASIA MUTATED ATM -RELATED"/>
    <property type="match status" value="1"/>
</dbReference>
<dbReference type="SUPFAM" id="SSF48371">
    <property type="entry name" value="ARM repeat"/>
    <property type="match status" value="1"/>
</dbReference>
<evidence type="ECO:0000256" key="10">
    <source>
        <dbReference type="ARBA" id="ARBA00023204"/>
    </source>
</evidence>
<feature type="domain" description="FAT" evidence="14">
    <location>
        <begin position="1682"/>
        <end position="2399"/>
    </location>
</feature>
<proteinExistence type="inferred from homology"/>
<dbReference type="InterPro" id="IPR036940">
    <property type="entry name" value="PI3/4_kinase_cat_sf"/>
</dbReference>
<dbReference type="PANTHER" id="PTHR11139:SF69">
    <property type="entry name" value="SERINE_THREONINE-PROTEIN KINASE ATR"/>
    <property type="match status" value="1"/>
</dbReference>
<keyword evidence="8" id="KW-0418">Kinase</keyword>
<evidence type="ECO:0000256" key="3">
    <source>
        <dbReference type="ARBA" id="ARBA00012513"/>
    </source>
</evidence>
<protein>
    <recommendedName>
        <fullName evidence="12">Serine/threonine-protein kinase ATR</fullName>
        <ecNumber evidence="3">2.7.11.1</ecNumber>
    </recommendedName>
</protein>
<dbReference type="GO" id="GO:0005694">
    <property type="term" value="C:chromosome"/>
    <property type="evidence" value="ECO:0007669"/>
    <property type="project" value="TreeGrafter"/>
</dbReference>
<dbReference type="InterPro" id="IPR011009">
    <property type="entry name" value="Kinase-like_dom_sf"/>
</dbReference>